<evidence type="ECO:0000256" key="3">
    <source>
        <dbReference type="SAM" id="MobiDB-lite"/>
    </source>
</evidence>
<sequence>MSAFCLGLAGRASAPAEPDSACCMELPAAAGDAVRSPAAALISFPGGSGELELALEEELALLAAGERPSDPGEHPQAEPGPLAEGAGPQPPPAQDPELLSVIRQKEKDLVLAARLGKALLERNQDMSRQYEQMHKELTDKLEHLEQEKHELRRRFENREGEWEGRVSELESDVKQLQDELERQQVHLREADREKTRAVQELSEQNQRLLDQLSRASEVERQLSMQVHALREDFREKNSSTNQHIIRLESLQAEIKMLSDRKRELEHRLSATLEENDLLQGTVEELQDRVLILERQGHDKDLQLHQSQLELQEVRLSCRQLQVKVEELNEERSLQSSAATSTSLLSEIEQSMEAEELEQEREQLRLQLWEAYCQVRYLCSHLRGNDSADSAVSTDSSMDESSETSSAKDVPAGSLRTALNELKRLIQSIVDGMEPTVTLLSVEMTALKEERDRLRVTSEDKEPKEQLQKAIRDRDEAIAKKNAVELELAKCRMDMMSLNSQLLDAIQQKLNLSQQLEAWQDDMHRVIDRQLMDTHLKERSQPAASLCRGHSAGRGDEPSTTEGKRLFSFFRKI</sequence>
<dbReference type="GO" id="GO:0047496">
    <property type="term" value="P:vesicle transport along microtubule"/>
    <property type="evidence" value="ECO:0007669"/>
    <property type="project" value="TreeGrafter"/>
</dbReference>
<evidence type="ECO:0000256" key="1">
    <source>
        <dbReference type="ARBA" id="ARBA00023054"/>
    </source>
</evidence>
<feature type="coiled-coil region" evidence="2">
    <location>
        <begin position="466"/>
        <end position="521"/>
    </location>
</feature>
<proteinExistence type="predicted"/>
<dbReference type="PANTHER" id="PTHR32123">
    <property type="entry name" value="BICD FAMILY-LIKE CARGO ADAPTER"/>
    <property type="match status" value="1"/>
</dbReference>
<dbReference type="GO" id="GO:0055107">
    <property type="term" value="P:Golgi to secretory granule transport"/>
    <property type="evidence" value="ECO:0007669"/>
    <property type="project" value="TreeGrafter"/>
</dbReference>
<feature type="region of interest" description="Disordered" evidence="3">
    <location>
        <begin position="66"/>
        <end position="96"/>
    </location>
</feature>
<dbReference type="InterPro" id="IPR051149">
    <property type="entry name" value="Spindly/BICDR_Dynein_Adapter"/>
</dbReference>
<feature type="coiled-coil region" evidence="2">
    <location>
        <begin position="120"/>
        <end position="218"/>
    </location>
</feature>
<name>A0A6J3EWX4_SAPAP</name>
<keyword evidence="4" id="KW-1185">Reference proteome</keyword>
<dbReference type="PANTHER" id="PTHR32123:SF12">
    <property type="entry name" value="BICD FAMILY-LIKE CARGO ADAPTER 1"/>
    <property type="match status" value="1"/>
</dbReference>
<feature type="region of interest" description="Disordered" evidence="3">
    <location>
        <begin position="538"/>
        <end position="560"/>
    </location>
</feature>
<gene>
    <name evidence="5" type="primary">BICDL1</name>
</gene>
<dbReference type="RefSeq" id="XP_032097334.1">
    <property type="nucleotide sequence ID" value="XM_032241443.1"/>
</dbReference>
<evidence type="ECO:0000313" key="5">
    <source>
        <dbReference type="RefSeq" id="XP_032097334.1"/>
    </source>
</evidence>
<organism evidence="4 5">
    <name type="scientific">Sapajus apella</name>
    <name type="common">Brown-capped capuchin</name>
    <name type="synonym">Cebus apella</name>
    <dbReference type="NCBI Taxonomy" id="9515"/>
    <lineage>
        <taxon>Eukaryota</taxon>
        <taxon>Metazoa</taxon>
        <taxon>Chordata</taxon>
        <taxon>Craniata</taxon>
        <taxon>Vertebrata</taxon>
        <taxon>Euteleostomi</taxon>
        <taxon>Mammalia</taxon>
        <taxon>Eutheria</taxon>
        <taxon>Euarchontoglires</taxon>
        <taxon>Primates</taxon>
        <taxon>Haplorrhini</taxon>
        <taxon>Platyrrhini</taxon>
        <taxon>Cebidae</taxon>
        <taxon>Cebinae</taxon>
        <taxon>Sapajus</taxon>
    </lineage>
</organism>
<feature type="compositionally biased region" description="Basic and acidic residues" evidence="3">
    <location>
        <begin position="67"/>
        <end position="76"/>
    </location>
</feature>
<dbReference type="CTD" id="92558"/>
<accession>A0A6J3EWX4</accession>
<dbReference type="AlphaFoldDB" id="A0A6J3EWX4"/>
<feature type="compositionally biased region" description="Low complexity" evidence="3">
    <location>
        <begin position="77"/>
        <end position="87"/>
    </location>
</feature>
<evidence type="ECO:0000256" key="2">
    <source>
        <dbReference type="SAM" id="Coils"/>
    </source>
</evidence>
<keyword evidence="1 2" id="KW-0175">Coiled coil</keyword>
<dbReference type="Proteomes" id="UP000504640">
    <property type="component" value="Unplaced"/>
</dbReference>
<dbReference type="GeneID" id="116525536"/>
<feature type="coiled-coil region" evidence="2">
    <location>
        <begin position="247"/>
        <end position="373"/>
    </location>
</feature>
<feature type="region of interest" description="Disordered" evidence="3">
    <location>
        <begin position="385"/>
        <end position="411"/>
    </location>
</feature>
<protein>
    <submittedName>
        <fullName evidence="5">BICD family-like cargo adapter 1 isoform X4</fullName>
    </submittedName>
</protein>
<feature type="compositionally biased region" description="Low complexity" evidence="3">
    <location>
        <begin position="386"/>
        <end position="395"/>
    </location>
</feature>
<reference evidence="5" key="1">
    <citation type="submission" date="2025-08" db="UniProtKB">
        <authorList>
            <consortium name="RefSeq"/>
        </authorList>
    </citation>
    <scope>IDENTIFICATION</scope>
    <source>
        <tissue evidence="5">Blood</tissue>
    </source>
</reference>
<evidence type="ECO:0000313" key="4">
    <source>
        <dbReference type="Proteomes" id="UP000504640"/>
    </source>
</evidence>